<proteinExistence type="predicted"/>
<reference evidence="1 2" key="1">
    <citation type="journal article" date="2015" name="Parasit. Vectors">
        <title>Draft genome of the scabies mite.</title>
        <authorList>
            <person name="Rider S.D.Jr."/>
            <person name="Morgan M.S."/>
            <person name="Arlian L.G."/>
        </authorList>
    </citation>
    <scope>NUCLEOTIDE SEQUENCE [LARGE SCALE GENOMIC DNA]</scope>
    <source>
        <strain evidence="1">Arlian Lab</strain>
    </source>
</reference>
<sequence>MNPFSISAWNLIYLIVLPLSGPRIIGVQPSYKIGDEVNLTCISARSKPYSTLKWYVVFNTLLFLILDIID</sequence>
<dbReference type="Proteomes" id="UP000616769">
    <property type="component" value="Unassembled WGS sequence"/>
</dbReference>
<evidence type="ECO:0000313" key="2">
    <source>
        <dbReference type="Proteomes" id="UP000616769"/>
    </source>
</evidence>
<accession>A0A131ZT10</accession>
<comment type="caution">
    <text evidence="1">The sequence shown here is derived from an EMBL/GenBank/DDBJ whole genome shotgun (WGS) entry which is preliminary data.</text>
</comment>
<name>A0A131ZT10_SARSC</name>
<evidence type="ECO:0008006" key="3">
    <source>
        <dbReference type="Google" id="ProtNLM"/>
    </source>
</evidence>
<protein>
    <recommendedName>
        <fullName evidence="3">Ig-like domain-containing protein</fullName>
    </recommendedName>
</protein>
<organism evidence="1 2">
    <name type="scientific">Sarcoptes scabiei</name>
    <name type="common">Itch mite</name>
    <name type="synonym">Acarus scabiei</name>
    <dbReference type="NCBI Taxonomy" id="52283"/>
    <lineage>
        <taxon>Eukaryota</taxon>
        <taxon>Metazoa</taxon>
        <taxon>Ecdysozoa</taxon>
        <taxon>Arthropoda</taxon>
        <taxon>Chelicerata</taxon>
        <taxon>Arachnida</taxon>
        <taxon>Acari</taxon>
        <taxon>Acariformes</taxon>
        <taxon>Sarcoptiformes</taxon>
        <taxon>Astigmata</taxon>
        <taxon>Psoroptidia</taxon>
        <taxon>Sarcoptoidea</taxon>
        <taxon>Sarcoptidae</taxon>
        <taxon>Sarcoptinae</taxon>
        <taxon>Sarcoptes</taxon>
    </lineage>
</organism>
<evidence type="ECO:0000313" key="1">
    <source>
        <dbReference type="EMBL" id="KPL97062.1"/>
    </source>
</evidence>
<dbReference type="VEuPathDB" id="VectorBase:SSCA002923"/>
<gene>
    <name evidence="1" type="ORF">QR98_0002240</name>
</gene>
<dbReference type="EMBL" id="JXLN01000203">
    <property type="protein sequence ID" value="KPL97062.1"/>
    <property type="molecule type" value="Genomic_DNA"/>
</dbReference>
<dbReference type="OrthoDB" id="10015491at2759"/>
<dbReference type="AlphaFoldDB" id="A0A131ZT10"/>